<dbReference type="RefSeq" id="WP_055511792.1">
    <property type="nucleotide sequence ID" value="NZ_AP023440.1"/>
</dbReference>
<dbReference type="AlphaFoldDB" id="A0A7G1PAS3"/>
<reference evidence="1 2" key="1">
    <citation type="journal article" date="2014" name="Int. J. Syst. Evol. Microbiol.">
        <title>Complete genome sequence of Corynebacterium casei LMG S-19264T (=DSM 44701T), isolated from a smear-ripened cheese.</title>
        <authorList>
            <consortium name="US DOE Joint Genome Institute (JGI-PGF)"/>
            <person name="Walter F."/>
            <person name="Albersmeier A."/>
            <person name="Kalinowski J."/>
            <person name="Ruckert C."/>
        </authorList>
    </citation>
    <scope>NUCLEOTIDE SEQUENCE [LARGE SCALE GENOMIC DNA]</scope>
    <source>
        <strain evidence="1 2">JCM 4677</strain>
    </source>
</reference>
<keyword evidence="2" id="KW-1185">Reference proteome</keyword>
<dbReference type="Proteomes" id="UP000516444">
    <property type="component" value="Chromosome"/>
</dbReference>
<dbReference type="OrthoDB" id="4331841at2"/>
<evidence type="ECO:0000313" key="1">
    <source>
        <dbReference type="EMBL" id="BCL32152.1"/>
    </source>
</evidence>
<evidence type="ECO:0000313" key="2">
    <source>
        <dbReference type="Proteomes" id="UP000516444"/>
    </source>
</evidence>
<organism evidence="1 2">
    <name type="scientific">Streptomyces aurantiacus</name>
    <dbReference type="NCBI Taxonomy" id="47760"/>
    <lineage>
        <taxon>Bacteria</taxon>
        <taxon>Bacillati</taxon>
        <taxon>Actinomycetota</taxon>
        <taxon>Actinomycetes</taxon>
        <taxon>Kitasatosporales</taxon>
        <taxon>Streptomycetaceae</taxon>
        <taxon>Streptomyces</taxon>
        <taxon>Streptomyces aurantiacus group</taxon>
    </lineage>
</organism>
<name>A0A7G1PAS3_9ACTN</name>
<gene>
    <name evidence="1" type="ORF">GCM10017557_70110</name>
</gene>
<dbReference type="EMBL" id="AP023440">
    <property type="protein sequence ID" value="BCL32152.1"/>
    <property type="molecule type" value="Genomic_DNA"/>
</dbReference>
<accession>A0A7G1PAS3</accession>
<sequence>MNEIADEDVPALLLRTVPESAPFIADKYGLPAERAVLTQDAVLDLYEVLTECFTTPVLMPQLQSSVPDAGLLQRCWDFVEPIVDHSSNHVRGAVYFEVLEPLLNAHGLIERSWPYMKERTRQRTLLMLHSYGTSVPGVTS</sequence>
<protein>
    <submittedName>
        <fullName evidence="1">Uncharacterized protein</fullName>
    </submittedName>
</protein>
<proteinExistence type="predicted"/>
<dbReference type="KEGG" id="sgm:GCM10017557_70110"/>